<dbReference type="InterPro" id="IPR009056">
    <property type="entry name" value="Cyt_c-like_dom"/>
</dbReference>
<keyword evidence="5 6" id="KW-0408">Iron</keyword>
<evidence type="ECO:0000256" key="1">
    <source>
        <dbReference type="ARBA" id="ARBA00022448"/>
    </source>
</evidence>
<sequence length="116" mass="12045">MAVRRTPLSFLGAQRMRQIIALAITATLAGLGADRSSAQDIDRGAQLAATCASCHRLDGAGTGIPTIIGLGEEKLTSALLAYRASESPNHIMHAIALSLSDEEIASVARYVAAQGK</sequence>
<name>A0A2N9VVA4_9HYPH</name>
<reference evidence="9" key="1">
    <citation type="journal article" date="2017" name="Int J Environ Stud">
        <title>Does the Miocene-Pliocene relict legume Oxytropis triphylla form nitrogen-fixing nodules with a combination of bacterial strains?</title>
        <authorList>
            <person name="Safronova V."/>
            <person name="Belimov A."/>
            <person name="Sazanova A."/>
            <person name="Kuznetsova I."/>
            <person name="Popova J."/>
            <person name="Andronov E."/>
            <person name="Verkhozina A."/>
            <person name="Tikhonovich I."/>
        </authorList>
    </citation>
    <scope>NUCLEOTIDE SEQUENCE [LARGE SCALE GENOMIC DNA]</scope>
    <source>
        <strain evidence="9">Tri-38</strain>
    </source>
</reference>
<dbReference type="Gene3D" id="1.10.760.10">
    <property type="entry name" value="Cytochrome c-like domain"/>
    <property type="match status" value="1"/>
</dbReference>
<evidence type="ECO:0000313" key="9">
    <source>
        <dbReference type="Proteomes" id="UP000232163"/>
    </source>
</evidence>
<dbReference type="Pfam" id="PF00034">
    <property type="entry name" value="Cytochrom_C"/>
    <property type="match status" value="1"/>
</dbReference>
<proteinExistence type="predicted"/>
<evidence type="ECO:0000256" key="2">
    <source>
        <dbReference type="ARBA" id="ARBA00022617"/>
    </source>
</evidence>
<dbReference type="OrthoDB" id="9805828at2"/>
<evidence type="ECO:0000256" key="4">
    <source>
        <dbReference type="ARBA" id="ARBA00022982"/>
    </source>
</evidence>
<dbReference type="Proteomes" id="UP000232163">
    <property type="component" value="Unassembled WGS sequence"/>
</dbReference>
<dbReference type="GO" id="GO:0020037">
    <property type="term" value="F:heme binding"/>
    <property type="evidence" value="ECO:0007669"/>
    <property type="project" value="InterPro"/>
</dbReference>
<evidence type="ECO:0000256" key="5">
    <source>
        <dbReference type="ARBA" id="ARBA00023004"/>
    </source>
</evidence>
<dbReference type="AlphaFoldDB" id="A0A2N9VVA4"/>
<dbReference type="InterPro" id="IPR050597">
    <property type="entry name" value="Cytochrome_c_Oxidase_Subunit"/>
</dbReference>
<gene>
    <name evidence="8" type="ORF">B5P45_18115</name>
</gene>
<evidence type="ECO:0000256" key="3">
    <source>
        <dbReference type="ARBA" id="ARBA00022723"/>
    </source>
</evidence>
<keyword evidence="4" id="KW-0249">Electron transport</keyword>
<dbReference type="EMBL" id="MZMT01000040">
    <property type="protein sequence ID" value="PIO43422.1"/>
    <property type="molecule type" value="Genomic_DNA"/>
</dbReference>
<keyword evidence="9" id="KW-1185">Reference proteome</keyword>
<dbReference type="KEGG" id="pht:BLM14_19720"/>
<dbReference type="RefSeq" id="WP_100001633.1">
    <property type="nucleotide sequence ID" value="NZ_CP017941.1"/>
</dbReference>
<comment type="caution">
    <text evidence="8">The sequence shown here is derived from an EMBL/GenBank/DDBJ whole genome shotgun (WGS) entry which is preliminary data.</text>
</comment>
<feature type="domain" description="Cytochrome c" evidence="7">
    <location>
        <begin position="39"/>
        <end position="115"/>
    </location>
</feature>
<dbReference type="PROSITE" id="PS51007">
    <property type="entry name" value="CYTC"/>
    <property type="match status" value="1"/>
</dbReference>
<accession>A0A2N9VVA4</accession>
<evidence type="ECO:0000259" key="7">
    <source>
        <dbReference type="PROSITE" id="PS51007"/>
    </source>
</evidence>
<dbReference type="PANTHER" id="PTHR33751">
    <property type="entry name" value="CBB3-TYPE CYTOCHROME C OXIDASE SUBUNIT FIXP"/>
    <property type="match status" value="1"/>
</dbReference>
<dbReference type="GO" id="GO:0046872">
    <property type="term" value="F:metal ion binding"/>
    <property type="evidence" value="ECO:0007669"/>
    <property type="project" value="UniProtKB-KW"/>
</dbReference>
<dbReference type="SUPFAM" id="SSF46626">
    <property type="entry name" value="Cytochrome c"/>
    <property type="match status" value="1"/>
</dbReference>
<evidence type="ECO:0000313" key="8">
    <source>
        <dbReference type="EMBL" id="PIO43422.1"/>
    </source>
</evidence>
<keyword evidence="1" id="KW-0813">Transport</keyword>
<protein>
    <recommendedName>
        <fullName evidence="7">Cytochrome c domain-containing protein</fullName>
    </recommendedName>
</protein>
<keyword evidence="3 6" id="KW-0479">Metal-binding</keyword>
<organism evidence="8 9">
    <name type="scientific">Phyllobacterium zundukense</name>
    <dbReference type="NCBI Taxonomy" id="1867719"/>
    <lineage>
        <taxon>Bacteria</taxon>
        <taxon>Pseudomonadati</taxon>
        <taxon>Pseudomonadota</taxon>
        <taxon>Alphaproteobacteria</taxon>
        <taxon>Hyphomicrobiales</taxon>
        <taxon>Phyllobacteriaceae</taxon>
        <taxon>Phyllobacterium</taxon>
    </lineage>
</organism>
<keyword evidence="2 6" id="KW-0349">Heme</keyword>
<evidence type="ECO:0000256" key="6">
    <source>
        <dbReference type="PROSITE-ProRule" id="PRU00433"/>
    </source>
</evidence>
<dbReference type="PANTHER" id="PTHR33751:SF9">
    <property type="entry name" value="CYTOCHROME C4"/>
    <property type="match status" value="1"/>
</dbReference>
<dbReference type="InterPro" id="IPR036909">
    <property type="entry name" value="Cyt_c-like_dom_sf"/>
</dbReference>
<dbReference type="GO" id="GO:0009055">
    <property type="term" value="F:electron transfer activity"/>
    <property type="evidence" value="ECO:0007669"/>
    <property type="project" value="InterPro"/>
</dbReference>